<keyword evidence="6" id="KW-0812">Transmembrane</keyword>
<dbReference type="InterPro" id="IPR013325">
    <property type="entry name" value="RNA_pol_sigma_r2"/>
</dbReference>
<keyword evidence="2" id="KW-0805">Transcription regulation</keyword>
<dbReference type="PANTHER" id="PTHR43133">
    <property type="entry name" value="RNA POLYMERASE ECF-TYPE SIGMA FACTO"/>
    <property type="match status" value="1"/>
</dbReference>
<evidence type="ECO:0000313" key="9">
    <source>
        <dbReference type="EMBL" id="GAA4255925.1"/>
    </source>
</evidence>
<evidence type="ECO:0000256" key="4">
    <source>
        <dbReference type="ARBA" id="ARBA00023125"/>
    </source>
</evidence>
<dbReference type="Proteomes" id="UP001500620">
    <property type="component" value="Unassembled WGS sequence"/>
</dbReference>
<evidence type="ECO:0000256" key="1">
    <source>
        <dbReference type="ARBA" id="ARBA00010641"/>
    </source>
</evidence>
<comment type="caution">
    <text evidence="9">The sequence shown here is derived from an EMBL/GenBank/DDBJ whole genome shotgun (WGS) entry which is preliminary data.</text>
</comment>
<evidence type="ECO:0000259" key="8">
    <source>
        <dbReference type="Pfam" id="PF08281"/>
    </source>
</evidence>
<dbReference type="EMBL" id="BAABAT010000022">
    <property type="protein sequence ID" value="GAA4255925.1"/>
    <property type="molecule type" value="Genomic_DNA"/>
</dbReference>
<evidence type="ECO:0000259" key="7">
    <source>
        <dbReference type="Pfam" id="PF04542"/>
    </source>
</evidence>
<dbReference type="InterPro" id="IPR013249">
    <property type="entry name" value="RNA_pol_sigma70_r4_t2"/>
</dbReference>
<dbReference type="InterPro" id="IPR039425">
    <property type="entry name" value="RNA_pol_sigma-70-like"/>
</dbReference>
<sequence length="420" mass="47048">MKPEPASVEVRFFGSRDEQFEAFVADVGPYLLRVALLLSGDRGHAEDLVQTTFERTYRAWDRAGTVDPRAYARRVLVNLRIDRWRGVRREVLTAPDTLPERAAPSHDDAVDTRNEVVRALAVLPAAQRRVVVLRHLLGLTEAETAFELAVSVGTVKSHNARALARLRTLLTGRAAMMEANREPGARDLMSDEAIVAFLRTHAPGLPAVRFDGPAVAARARRVQRRRRRVGASAVTFASAALVYLLLALVGPLPVPGGGNVSLPGSRELRAAVAHIMPGPPKADQWGEDVNRLERDVLPVIEELRVFYYLYEEGTPCRVLEYGRGNFREGSPACGPDQVPFDAQARADFERVRMGVEHCGVQVQRIYRSGGVRVQVVDSSWEYNWEYAYLPGTDVAPPKVWPEEEWTHIRDQWWFHRGHDD</sequence>
<keyword evidence="6" id="KW-0472">Membrane</keyword>
<dbReference type="InterPro" id="IPR014284">
    <property type="entry name" value="RNA_pol_sigma-70_dom"/>
</dbReference>
<keyword evidence="10" id="KW-1185">Reference proteome</keyword>
<feature type="transmembrane region" description="Helical" evidence="6">
    <location>
        <begin position="229"/>
        <end position="252"/>
    </location>
</feature>
<dbReference type="Gene3D" id="1.10.10.10">
    <property type="entry name" value="Winged helix-like DNA-binding domain superfamily/Winged helix DNA-binding domain"/>
    <property type="match status" value="1"/>
</dbReference>
<dbReference type="Pfam" id="PF04542">
    <property type="entry name" value="Sigma70_r2"/>
    <property type="match status" value="1"/>
</dbReference>
<dbReference type="RefSeq" id="WP_345132941.1">
    <property type="nucleotide sequence ID" value="NZ_BAABAT010000022.1"/>
</dbReference>
<dbReference type="Gene3D" id="1.10.1740.10">
    <property type="match status" value="1"/>
</dbReference>
<reference evidence="10" key="1">
    <citation type="journal article" date="2019" name="Int. J. Syst. Evol. Microbiol.">
        <title>The Global Catalogue of Microorganisms (GCM) 10K type strain sequencing project: providing services to taxonomists for standard genome sequencing and annotation.</title>
        <authorList>
            <consortium name="The Broad Institute Genomics Platform"/>
            <consortium name="The Broad Institute Genome Sequencing Center for Infectious Disease"/>
            <person name="Wu L."/>
            <person name="Ma J."/>
        </authorList>
    </citation>
    <scope>NUCLEOTIDE SEQUENCE [LARGE SCALE GENOMIC DNA]</scope>
    <source>
        <strain evidence="10">JCM 17441</strain>
    </source>
</reference>
<dbReference type="InterPro" id="IPR013324">
    <property type="entry name" value="RNA_pol_sigma_r3/r4-like"/>
</dbReference>
<evidence type="ECO:0000313" key="10">
    <source>
        <dbReference type="Proteomes" id="UP001500620"/>
    </source>
</evidence>
<name>A0ABP8DH99_9ACTN</name>
<keyword evidence="4" id="KW-0238">DNA-binding</keyword>
<dbReference type="PANTHER" id="PTHR43133:SF50">
    <property type="entry name" value="ECF RNA POLYMERASE SIGMA FACTOR SIGM"/>
    <property type="match status" value="1"/>
</dbReference>
<keyword evidence="5" id="KW-0804">Transcription</keyword>
<feature type="domain" description="RNA polymerase sigma-70 region 2" evidence="7">
    <location>
        <begin position="24"/>
        <end position="89"/>
    </location>
</feature>
<dbReference type="InterPro" id="IPR007627">
    <property type="entry name" value="RNA_pol_sigma70_r2"/>
</dbReference>
<evidence type="ECO:0000256" key="5">
    <source>
        <dbReference type="ARBA" id="ARBA00023163"/>
    </source>
</evidence>
<feature type="domain" description="RNA polymerase sigma factor 70 region 4 type 2" evidence="8">
    <location>
        <begin position="114"/>
        <end position="166"/>
    </location>
</feature>
<evidence type="ECO:0000256" key="6">
    <source>
        <dbReference type="SAM" id="Phobius"/>
    </source>
</evidence>
<accession>A0ABP8DH99</accession>
<evidence type="ECO:0000256" key="2">
    <source>
        <dbReference type="ARBA" id="ARBA00023015"/>
    </source>
</evidence>
<dbReference type="SUPFAM" id="SSF88659">
    <property type="entry name" value="Sigma3 and sigma4 domains of RNA polymerase sigma factors"/>
    <property type="match status" value="1"/>
</dbReference>
<dbReference type="SUPFAM" id="SSF88946">
    <property type="entry name" value="Sigma2 domain of RNA polymerase sigma factors"/>
    <property type="match status" value="1"/>
</dbReference>
<keyword evidence="3" id="KW-0731">Sigma factor</keyword>
<proteinExistence type="inferred from homology"/>
<dbReference type="InterPro" id="IPR036388">
    <property type="entry name" value="WH-like_DNA-bd_sf"/>
</dbReference>
<keyword evidence="6" id="KW-1133">Transmembrane helix</keyword>
<dbReference type="Pfam" id="PF08281">
    <property type="entry name" value="Sigma70_r4_2"/>
    <property type="match status" value="1"/>
</dbReference>
<comment type="similarity">
    <text evidence="1">Belongs to the sigma-70 factor family. ECF subfamily.</text>
</comment>
<dbReference type="NCBIfam" id="TIGR02983">
    <property type="entry name" value="SigE-fam_strep"/>
    <property type="match status" value="1"/>
</dbReference>
<dbReference type="NCBIfam" id="TIGR02937">
    <property type="entry name" value="sigma70-ECF"/>
    <property type="match status" value="1"/>
</dbReference>
<gene>
    <name evidence="9" type="ORF">GCM10022255_066720</name>
</gene>
<evidence type="ECO:0000256" key="3">
    <source>
        <dbReference type="ARBA" id="ARBA00023082"/>
    </source>
</evidence>
<protein>
    <submittedName>
        <fullName evidence="9">Uncharacterized protein</fullName>
    </submittedName>
</protein>
<dbReference type="InterPro" id="IPR014325">
    <property type="entry name" value="RNA_pol_sigma-E_actinobac"/>
</dbReference>
<organism evidence="9 10">
    <name type="scientific">Dactylosporangium darangshiense</name>
    <dbReference type="NCBI Taxonomy" id="579108"/>
    <lineage>
        <taxon>Bacteria</taxon>
        <taxon>Bacillati</taxon>
        <taxon>Actinomycetota</taxon>
        <taxon>Actinomycetes</taxon>
        <taxon>Micromonosporales</taxon>
        <taxon>Micromonosporaceae</taxon>
        <taxon>Dactylosporangium</taxon>
    </lineage>
</organism>
<dbReference type="CDD" id="cd06171">
    <property type="entry name" value="Sigma70_r4"/>
    <property type="match status" value="1"/>
</dbReference>